<name>A0A1I7YPL6_9BILA</name>
<evidence type="ECO:0000256" key="1">
    <source>
        <dbReference type="SAM" id="MobiDB-lite"/>
    </source>
</evidence>
<evidence type="ECO:0000313" key="2">
    <source>
        <dbReference type="Proteomes" id="UP000095287"/>
    </source>
</evidence>
<sequence length="75" mass="8163">MIEGAVVHNQPVFCLTDAVCPDGHKCNTVSSRCEPTGKSFAKNHSDLLCRLPMPRSPTTRQGVRLSQAEEALQTP</sequence>
<protein>
    <submittedName>
        <fullName evidence="3">Kazal-like domain-containing protein</fullName>
    </submittedName>
</protein>
<organism evidence="2 3">
    <name type="scientific">Steinernema glaseri</name>
    <dbReference type="NCBI Taxonomy" id="37863"/>
    <lineage>
        <taxon>Eukaryota</taxon>
        <taxon>Metazoa</taxon>
        <taxon>Ecdysozoa</taxon>
        <taxon>Nematoda</taxon>
        <taxon>Chromadorea</taxon>
        <taxon>Rhabditida</taxon>
        <taxon>Tylenchina</taxon>
        <taxon>Panagrolaimomorpha</taxon>
        <taxon>Strongyloidoidea</taxon>
        <taxon>Steinernematidae</taxon>
        <taxon>Steinernema</taxon>
    </lineage>
</organism>
<accession>A0A1I7YPL6</accession>
<proteinExistence type="predicted"/>
<evidence type="ECO:0000313" key="3">
    <source>
        <dbReference type="WBParaSite" id="L893_g18421.t1"/>
    </source>
</evidence>
<dbReference type="AlphaFoldDB" id="A0A1I7YPL6"/>
<reference evidence="3" key="1">
    <citation type="submission" date="2016-11" db="UniProtKB">
        <authorList>
            <consortium name="WormBaseParasite"/>
        </authorList>
    </citation>
    <scope>IDENTIFICATION</scope>
</reference>
<dbReference type="WBParaSite" id="L893_g18421.t1">
    <property type="protein sequence ID" value="L893_g18421.t1"/>
    <property type="gene ID" value="L893_g18421"/>
</dbReference>
<keyword evidence="2" id="KW-1185">Reference proteome</keyword>
<feature type="region of interest" description="Disordered" evidence="1">
    <location>
        <begin position="52"/>
        <end position="75"/>
    </location>
</feature>
<dbReference type="Proteomes" id="UP000095287">
    <property type="component" value="Unplaced"/>
</dbReference>